<keyword evidence="5" id="KW-0498">Mitosis</keyword>
<dbReference type="GO" id="GO:0000793">
    <property type="term" value="C:condensed chromosome"/>
    <property type="evidence" value="ECO:0007669"/>
    <property type="project" value="TreeGrafter"/>
</dbReference>
<evidence type="ECO:0000256" key="2">
    <source>
        <dbReference type="ARBA" id="ARBA00006533"/>
    </source>
</evidence>
<dbReference type="EMBL" id="JAACFV010000010">
    <property type="protein sequence ID" value="KAF7512791.1"/>
    <property type="molecule type" value="Genomic_DNA"/>
</dbReference>
<evidence type="ECO:0000256" key="4">
    <source>
        <dbReference type="ARBA" id="ARBA00022618"/>
    </source>
</evidence>
<evidence type="ECO:0000256" key="5">
    <source>
        <dbReference type="ARBA" id="ARBA00022776"/>
    </source>
</evidence>
<feature type="compositionally biased region" description="Low complexity" evidence="8">
    <location>
        <begin position="1"/>
        <end position="27"/>
    </location>
</feature>
<dbReference type="GO" id="GO:0000796">
    <property type="term" value="C:condensin complex"/>
    <property type="evidence" value="ECO:0007669"/>
    <property type="project" value="InterPro"/>
</dbReference>
<feature type="compositionally biased region" description="Acidic residues" evidence="8">
    <location>
        <begin position="1066"/>
        <end position="1079"/>
    </location>
</feature>
<feature type="region of interest" description="Disordered" evidence="8">
    <location>
        <begin position="594"/>
        <end position="625"/>
    </location>
</feature>
<evidence type="ECO:0000256" key="6">
    <source>
        <dbReference type="ARBA" id="ARBA00023067"/>
    </source>
</evidence>
<dbReference type="OrthoDB" id="27187at2759"/>
<accession>A0A8H7ATC0</accession>
<evidence type="ECO:0000313" key="10">
    <source>
        <dbReference type="EMBL" id="KAF7512791.1"/>
    </source>
</evidence>
<keyword evidence="11" id="KW-1185">Reference proteome</keyword>
<keyword evidence="6" id="KW-0226">DNA condensation</keyword>
<dbReference type="GO" id="GO:0007076">
    <property type="term" value="P:mitotic chromosome condensation"/>
    <property type="evidence" value="ECO:0007669"/>
    <property type="project" value="InterPro"/>
</dbReference>
<evidence type="ECO:0000256" key="1">
    <source>
        <dbReference type="ARBA" id="ARBA00004286"/>
    </source>
</evidence>
<protein>
    <recommendedName>
        <fullName evidence="9">Nuclear condensin complex subunit 3 C-terminal domain-containing protein</fullName>
    </recommendedName>
</protein>
<dbReference type="GO" id="GO:0051301">
    <property type="term" value="P:cell division"/>
    <property type="evidence" value="ECO:0007669"/>
    <property type="project" value="UniProtKB-KW"/>
</dbReference>
<dbReference type="Proteomes" id="UP000606974">
    <property type="component" value="Unassembled WGS sequence"/>
</dbReference>
<dbReference type="SUPFAM" id="SSF48371">
    <property type="entry name" value="ARM repeat"/>
    <property type="match status" value="1"/>
</dbReference>
<dbReference type="InterPro" id="IPR016024">
    <property type="entry name" value="ARM-type_fold"/>
</dbReference>
<comment type="caution">
    <text evidence="10">The sequence shown here is derived from an EMBL/GenBank/DDBJ whole genome shotgun (WGS) entry which is preliminary data.</text>
</comment>
<evidence type="ECO:0000256" key="3">
    <source>
        <dbReference type="ARBA" id="ARBA00022454"/>
    </source>
</evidence>
<keyword evidence="4" id="KW-0132">Cell division</keyword>
<evidence type="ECO:0000259" key="9">
    <source>
        <dbReference type="Pfam" id="PF12719"/>
    </source>
</evidence>
<keyword evidence="3" id="KW-0158">Chromosome</keyword>
<feature type="compositionally biased region" description="Polar residues" evidence="8">
    <location>
        <begin position="601"/>
        <end position="611"/>
    </location>
</feature>
<name>A0A8H7ATC0_9EURO</name>
<dbReference type="Pfam" id="PF12719">
    <property type="entry name" value="Cnd3"/>
    <property type="match status" value="1"/>
</dbReference>
<proteinExistence type="inferred from homology"/>
<feature type="compositionally biased region" description="Polar residues" evidence="8">
    <location>
        <begin position="1080"/>
        <end position="1092"/>
    </location>
</feature>
<comment type="subcellular location">
    <subcellularLocation>
        <location evidence="1">Chromosome</location>
    </subcellularLocation>
</comment>
<evidence type="ECO:0000256" key="7">
    <source>
        <dbReference type="ARBA" id="ARBA00023306"/>
    </source>
</evidence>
<dbReference type="InterPro" id="IPR027165">
    <property type="entry name" value="CND3"/>
</dbReference>
<sequence>MPGRTTARSAARSARPSTASTKSSAPSLNSRASTASRISTVVARLPEDGPSTQLRVEICTTFADSQKSTSGHRKLVVRLRKIQEACCYVAQSTSKRKNPLGDGFEEADFNAEVERCVLRVMGVRKAEVAGDRVVRFLGLFLKTASEKDLAIFGQEVNGEDTHAVPETPTSRLTFSLLSLFIPMLSVKEKTVRFRATQIISHVVNTLDSIDDELYHLIRQGLTRRIRDKEPTIRIQAVMGLGRLAGNEAQDEPESDHSEDLDSTGLLEKLLDVLQNDTSAEVRRSLLLNLPLTPSTLPYLLERARDLDGATRRALYARLLPTLGDFRHLSLSMREKLLRWGLRDRDENVRKAAGHLFYERWIEDCAGNGSEVSEGGLVKEASSPSITGLLELLERIDIVNSGVETGIALEAMKEFWHGRPDYIDAVKFDDAFWSALTPESVFMARSFNDFCQQNQQYQILCEEKMPEVTRLGFYLQKYLNTLLENITSAAEYGGGEDEAVEQEFIVEQLLHIALTLDYSDEVGRRKMFSLLRESLAMASLPEEVTRLVVEVIRLVCGSDAAGEREFCSVVLEAIAEVHDNIAPEPVADGEEDSFVSARSEVSGESTCTNLQARRSPAADGPSPEEDEQKVIKEIMINMKCLHITQCMLQNVDGNLQQNMHLVTMLNNLIVPAVRSHEAPIRERGLLCLGLCCLLDRSLAEENITLFIHCFSKGHENLQITSLQILCDIITTHPDLLSNATEDLSPSTTDPTSIPLYQKPLLKCLSRALSPKHTPLPSIQSTAATSLSKLLITSRLHLAEPSIDTLLQQLTVSFFDPRTTDNPSLRQALAYFLPVYVHSRLENCERMGRIAVRVVSEVLRVSEEFFMLEAEEDSDGEIDEASAEKKERAVMASVVGMVAEWTDARKVVIINNHHHLLAEGAEVAGGGNNTNNHHHHNNNVQFRLAESVLERALGPGCHAKETKYLLALLAKLYIPPPPASGSLKPSPEALELASRVKRLLDEAIADGVAVDAAAKNHLVKTKNAVLKFLQAVVGTRPAAAAGKGNGRASASASASARKSGIAIRAGSSEEEEEEEDGEQDLDPNQSPAQESGEVTTVLVGREDGDGIEDGDGDATTTRMMETLELAQSEDDDFL</sequence>
<dbReference type="PANTHER" id="PTHR14418:SF5">
    <property type="entry name" value="CONDENSIN COMPLEX SUBUNIT 3"/>
    <property type="match status" value="1"/>
</dbReference>
<organism evidence="10 11">
    <name type="scientific">Endocarpon pusillum</name>
    <dbReference type="NCBI Taxonomy" id="364733"/>
    <lineage>
        <taxon>Eukaryota</taxon>
        <taxon>Fungi</taxon>
        <taxon>Dikarya</taxon>
        <taxon>Ascomycota</taxon>
        <taxon>Pezizomycotina</taxon>
        <taxon>Eurotiomycetes</taxon>
        <taxon>Chaetothyriomycetidae</taxon>
        <taxon>Verrucariales</taxon>
        <taxon>Verrucariaceae</taxon>
        <taxon>Endocarpon</taxon>
    </lineage>
</organism>
<evidence type="ECO:0000256" key="8">
    <source>
        <dbReference type="SAM" id="MobiDB-lite"/>
    </source>
</evidence>
<evidence type="ECO:0000313" key="11">
    <source>
        <dbReference type="Proteomes" id="UP000606974"/>
    </source>
</evidence>
<feature type="compositionally biased region" description="Low complexity" evidence="8">
    <location>
        <begin position="1037"/>
        <end position="1063"/>
    </location>
</feature>
<feature type="domain" description="Nuclear condensin complex subunit 3 C-terminal" evidence="9">
    <location>
        <begin position="638"/>
        <end position="972"/>
    </location>
</feature>
<dbReference type="AlphaFoldDB" id="A0A8H7ATC0"/>
<dbReference type="InterPro" id="IPR011989">
    <property type="entry name" value="ARM-like"/>
</dbReference>
<dbReference type="InterPro" id="IPR025977">
    <property type="entry name" value="Cnd3_C"/>
</dbReference>
<reference evidence="10" key="1">
    <citation type="submission" date="2020-02" db="EMBL/GenBank/DDBJ databases">
        <authorList>
            <person name="Palmer J.M."/>
        </authorList>
    </citation>
    <scope>NUCLEOTIDE SEQUENCE</scope>
    <source>
        <strain evidence="10">EPUS1.4</strain>
        <tissue evidence="10">Thallus</tissue>
    </source>
</reference>
<dbReference type="PANTHER" id="PTHR14418">
    <property type="entry name" value="CONDENSIN COMPLEX SUBUNIT 3-RELATED"/>
    <property type="match status" value="1"/>
</dbReference>
<dbReference type="Gene3D" id="1.25.10.10">
    <property type="entry name" value="Leucine-rich Repeat Variant"/>
    <property type="match status" value="1"/>
</dbReference>
<gene>
    <name evidence="10" type="ORF">GJ744_000358</name>
</gene>
<keyword evidence="7" id="KW-0131">Cell cycle</keyword>
<feature type="region of interest" description="Disordered" evidence="8">
    <location>
        <begin position="1"/>
        <end position="33"/>
    </location>
</feature>
<comment type="similarity">
    <text evidence="2">Belongs to the CND3 (condensin subunit 3) family.</text>
</comment>
<feature type="region of interest" description="Disordered" evidence="8">
    <location>
        <begin position="1037"/>
        <end position="1116"/>
    </location>
</feature>